<keyword evidence="4" id="KW-0808">Transferase</keyword>
<accession>A0A9W6PAQ0</accession>
<evidence type="ECO:0000259" key="3">
    <source>
        <dbReference type="SMART" id="SM00331"/>
    </source>
</evidence>
<dbReference type="EMBL" id="BSQG01000011">
    <property type="protein sequence ID" value="GLU50078.1"/>
    <property type="molecule type" value="Genomic_DNA"/>
</dbReference>
<gene>
    <name evidence="4" type="ORF">Nans01_44290</name>
</gene>
<comment type="caution">
    <text evidence="4">The sequence shown here is derived from an EMBL/GenBank/DDBJ whole genome shotgun (WGS) entry which is preliminary data.</text>
</comment>
<dbReference type="InterPro" id="IPR029016">
    <property type="entry name" value="GAF-like_dom_sf"/>
</dbReference>
<keyword evidence="4" id="KW-0418">Kinase</keyword>
<reference evidence="4" key="1">
    <citation type="submission" date="2023-02" db="EMBL/GenBank/DDBJ databases">
        <title>Nocardiopsis ansamitocini NBRC 112285.</title>
        <authorList>
            <person name="Ichikawa N."/>
            <person name="Sato H."/>
            <person name="Tonouchi N."/>
        </authorList>
    </citation>
    <scope>NUCLEOTIDE SEQUENCE</scope>
    <source>
        <strain evidence="4">NBRC 112285</strain>
    </source>
</reference>
<dbReference type="GO" id="GO:0016791">
    <property type="term" value="F:phosphatase activity"/>
    <property type="evidence" value="ECO:0007669"/>
    <property type="project" value="TreeGrafter"/>
</dbReference>
<dbReference type="PANTHER" id="PTHR43156:SF2">
    <property type="entry name" value="STAGE II SPORULATION PROTEIN E"/>
    <property type="match status" value="1"/>
</dbReference>
<dbReference type="SUPFAM" id="SSF81606">
    <property type="entry name" value="PP2C-like"/>
    <property type="match status" value="1"/>
</dbReference>
<evidence type="ECO:0000313" key="4">
    <source>
        <dbReference type="EMBL" id="GLU50078.1"/>
    </source>
</evidence>
<keyword evidence="5" id="KW-1185">Reference proteome</keyword>
<feature type="region of interest" description="Disordered" evidence="2">
    <location>
        <begin position="1"/>
        <end position="24"/>
    </location>
</feature>
<keyword evidence="1" id="KW-0378">Hydrolase</keyword>
<dbReference type="InterPro" id="IPR052016">
    <property type="entry name" value="Bact_Sigma-Reg"/>
</dbReference>
<organism evidence="4 5">
    <name type="scientific">Nocardiopsis ansamitocini</name>
    <dbReference type="NCBI Taxonomy" id="1670832"/>
    <lineage>
        <taxon>Bacteria</taxon>
        <taxon>Bacillati</taxon>
        <taxon>Actinomycetota</taxon>
        <taxon>Actinomycetes</taxon>
        <taxon>Streptosporangiales</taxon>
        <taxon>Nocardiopsidaceae</taxon>
        <taxon>Nocardiopsis</taxon>
    </lineage>
</organism>
<feature type="compositionally biased region" description="Basic and acidic residues" evidence="2">
    <location>
        <begin position="14"/>
        <end position="24"/>
    </location>
</feature>
<protein>
    <submittedName>
        <fullName evidence="4">Histidine kinase</fullName>
    </submittedName>
</protein>
<dbReference type="InterPro" id="IPR036457">
    <property type="entry name" value="PPM-type-like_dom_sf"/>
</dbReference>
<evidence type="ECO:0000313" key="5">
    <source>
        <dbReference type="Proteomes" id="UP001165092"/>
    </source>
</evidence>
<dbReference type="SUPFAM" id="SSF55781">
    <property type="entry name" value="GAF domain-like"/>
    <property type="match status" value="1"/>
</dbReference>
<dbReference type="Gene3D" id="3.30.450.40">
    <property type="match status" value="1"/>
</dbReference>
<evidence type="ECO:0000256" key="1">
    <source>
        <dbReference type="ARBA" id="ARBA00022801"/>
    </source>
</evidence>
<feature type="compositionally biased region" description="Polar residues" evidence="2">
    <location>
        <begin position="1"/>
        <end position="12"/>
    </location>
</feature>
<dbReference type="AlphaFoldDB" id="A0A9W6PAQ0"/>
<dbReference type="Gene3D" id="3.60.40.10">
    <property type="entry name" value="PPM-type phosphatase domain"/>
    <property type="match status" value="1"/>
</dbReference>
<dbReference type="PANTHER" id="PTHR43156">
    <property type="entry name" value="STAGE II SPORULATION PROTEIN E-RELATED"/>
    <property type="match status" value="1"/>
</dbReference>
<evidence type="ECO:0000256" key="2">
    <source>
        <dbReference type="SAM" id="MobiDB-lite"/>
    </source>
</evidence>
<dbReference type="RefSeq" id="WP_285761615.1">
    <property type="nucleotide sequence ID" value="NZ_BSQG01000011.1"/>
</dbReference>
<proteinExistence type="predicted"/>
<sequence length="538" mass="56654">MNYSDSSKTTPPSHARDSVDPIGPRVDHARLGAVAPRILNEVLSGVSDAVVVCDRRGVVQSLHGTAPELLPSVHIGGDVHRSLLGHLSGGPDVFHGVLDGVSLTARQRPLNGGRSAWYLRASESHRTGPPSAEFLSESARRLNASLQYERVVQHSVQIPVPEIATTCLHFTVEPGFGVGWSRWSASDTASTPASGHLRVSAADRLEWLAAVLSGDAPLTEPWPSDTADLLPESSTPPGAMVALPVHGSTGVIGAMLFVRAFGHAGFDDHDIGLLREYCDRVGAAVSAALLYRYQSRTAETLRASLIPLPLPRAHGVSLGSAYRCALGAELIGGDYYEVSASPEGIDFLLGDVCGKGVEAAALSGLVRQSLNALKLVERRPRALVEMLNQVLVDNANERFTTLALGQATHNGSGGLDVVLAGGGHLPALVLHADATVEEIAVPGMIVGAIPDAVFATTSFTLAPGDMLLLYSDGVTEARNDLPEREMFGEERLHALLADCAGMPAGAVAERIEQVVGDWLRDGVHDDIAILAIQADGTH</sequence>
<feature type="domain" description="PPM-type phosphatase" evidence="3">
    <location>
        <begin position="316"/>
        <end position="534"/>
    </location>
</feature>
<dbReference type="InterPro" id="IPR001932">
    <property type="entry name" value="PPM-type_phosphatase-like_dom"/>
</dbReference>
<dbReference type="Proteomes" id="UP001165092">
    <property type="component" value="Unassembled WGS sequence"/>
</dbReference>
<dbReference type="Pfam" id="PF07228">
    <property type="entry name" value="SpoIIE"/>
    <property type="match status" value="1"/>
</dbReference>
<dbReference type="GO" id="GO:0016301">
    <property type="term" value="F:kinase activity"/>
    <property type="evidence" value="ECO:0007669"/>
    <property type="project" value="UniProtKB-KW"/>
</dbReference>
<name>A0A9W6PAQ0_9ACTN</name>
<dbReference type="SMART" id="SM00331">
    <property type="entry name" value="PP2C_SIG"/>
    <property type="match status" value="1"/>
</dbReference>